<keyword evidence="3" id="KW-0808">Transferase</keyword>
<accession>A0A7G8T9B0</accession>
<dbReference type="Pfam" id="PF02518">
    <property type="entry name" value="HATPase_c"/>
    <property type="match status" value="1"/>
</dbReference>
<dbReference type="SUPFAM" id="SSF55874">
    <property type="entry name" value="ATPase domain of HSP90 chaperone/DNA topoisomerase II/histidine kinase"/>
    <property type="match status" value="1"/>
</dbReference>
<dbReference type="RefSeq" id="WP_187035374.1">
    <property type="nucleotide sequence ID" value="NZ_CP060286.1"/>
</dbReference>
<dbReference type="PROSITE" id="PS50885">
    <property type="entry name" value="HAMP"/>
    <property type="match status" value="1"/>
</dbReference>
<dbReference type="GO" id="GO:0016020">
    <property type="term" value="C:membrane"/>
    <property type="evidence" value="ECO:0007669"/>
    <property type="project" value="UniProtKB-SubCell"/>
</dbReference>
<evidence type="ECO:0000256" key="2">
    <source>
        <dbReference type="ARBA" id="ARBA00022553"/>
    </source>
</evidence>
<protein>
    <submittedName>
        <fullName evidence="7">Sensor histidine kinase</fullName>
    </submittedName>
</protein>
<dbReference type="GO" id="GO:0000155">
    <property type="term" value="F:phosphorelay sensor kinase activity"/>
    <property type="evidence" value="ECO:0007669"/>
    <property type="project" value="InterPro"/>
</dbReference>
<feature type="domain" description="HAMP" evidence="6">
    <location>
        <begin position="296"/>
        <end position="348"/>
    </location>
</feature>
<evidence type="ECO:0000256" key="5">
    <source>
        <dbReference type="SAM" id="Phobius"/>
    </source>
</evidence>
<evidence type="ECO:0000313" key="7">
    <source>
        <dbReference type="EMBL" id="QNK40201.1"/>
    </source>
</evidence>
<keyword evidence="2" id="KW-0597">Phosphoprotein</keyword>
<evidence type="ECO:0000256" key="1">
    <source>
        <dbReference type="ARBA" id="ARBA00004370"/>
    </source>
</evidence>
<comment type="subcellular location">
    <subcellularLocation>
        <location evidence="1">Membrane</location>
    </subcellularLocation>
</comment>
<dbReference type="Proteomes" id="UP000515909">
    <property type="component" value="Chromosome"/>
</dbReference>
<proteinExistence type="predicted"/>
<dbReference type="InterPro" id="IPR050640">
    <property type="entry name" value="Bact_2-comp_sensor_kinase"/>
</dbReference>
<evidence type="ECO:0000259" key="6">
    <source>
        <dbReference type="PROSITE" id="PS50885"/>
    </source>
</evidence>
<keyword evidence="5" id="KW-0812">Transmembrane</keyword>
<dbReference type="InterPro" id="IPR003660">
    <property type="entry name" value="HAMP_dom"/>
</dbReference>
<reference evidence="7 8" key="1">
    <citation type="submission" date="2020-08" db="EMBL/GenBank/DDBJ databases">
        <title>The isolate Caproiciproducens sp. 7D4C2 produces n-caproate at mildly acidic conditions from hexoses: genome and rBOX comparison with related strains and chain-elongating bacteria.</title>
        <authorList>
            <person name="Esquivel-Elizondo S."/>
            <person name="Bagci C."/>
            <person name="Temovska M."/>
            <person name="Jeon B.S."/>
            <person name="Bessarab I."/>
            <person name="Williams R.B.H."/>
            <person name="Huson D.H."/>
            <person name="Angenent L.T."/>
        </authorList>
    </citation>
    <scope>NUCLEOTIDE SEQUENCE [LARGE SCALE GENOMIC DNA]</scope>
    <source>
        <strain evidence="7 8">7D4C2</strain>
    </source>
</reference>
<sequence length="566" mass="65139">MKWNEKMATGIFEQHLRRMVAKKILLLLAVGIALFLVGLYAVTLGANSTNASDNLQMLKKVYISLYQKNRDFLFDKQTITLSEKALRDHGDSADLNYWFQEFNGKCSVKNEVILSDYQGRVVYSSYEQGVLSDYRVNYNAAICHNAKELKPGQIYNAVYYDSGNYSDYIFVMPVYSDGAVLGYVSLYLSGDDWNFYLLNYNYDGAITDDKNNVIYASKPKLIGSSNKFYGQENGICYYNDERFWMKSESLPEYKVKIFSLVYYPKNSALLIGLFVITIMGISWYLLANWMAGSMAKNNAMRIGQLLSEIRIIQKEDQAHRICMDTQDEFNEVAVQINSMLDSIRDLHGRNTELLQLKNTIEMSQLTAQMNPHFLYNTLEIIRNLALFDGERAEKLIVQLTQILRYSIDKSREDVLLEEDMQYIRDYLDIQKCRFGDRLSCTVNIDADCDRSNIPKLVLQPIIENSIKYGFRKKMNIKIKIRGHMEGNMLVLSVKDDGFGMPEEDASSLNNSLGKAYFPEKSYGLHNISRRLFLRYGEESGIHIVNHQGYSFEVILKVIQPGGRDHV</sequence>
<dbReference type="InterPro" id="IPR036890">
    <property type="entry name" value="HATPase_C_sf"/>
</dbReference>
<keyword evidence="5" id="KW-0472">Membrane</keyword>
<name>A0A7G8T9B0_9FIRM</name>
<keyword evidence="4 7" id="KW-0418">Kinase</keyword>
<organism evidence="7 8">
    <name type="scientific">Caproicibacter fermentans</name>
    <dbReference type="NCBI Taxonomy" id="2576756"/>
    <lineage>
        <taxon>Bacteria</taxon>
        <taxon>Bacillati</taxon>
        <taxon>Bacillota</taxon>
        <taxon>Clostridia</taxon>
        <taxon>Eubacteriales</taxon>
        <taxon>Acutalibacteraceae</taxon>
        <taxon>Caproicibacter</taxon>
    </lineage>
</organism>
<dbReference type="PANTHER" id="PTHR34220">
    <property type="entry name" value="SENSOR HISTIDINE KINASE YPDA"/>
    <property type="match status" value="1"/>
</dbReference>
<dbReference type="Gene3D" id="3.30.565.10">
    <property type="entry name" value="Histidine kinase-like ATPase, C-terminal domain"/>
    <property type="match status" value="1"/>
</dbReference>
<dbReference type="AlphaFoldDB" id="A0A7G8T9B0"/>
<dbReference type="EMBL" id="CP060286">
    <property type="protein sequence ID" value="QNK40201.1"/>
    <property type="molecule type" value="Genomic_DNA"/>
</dbReference>
<feature type="transmembrane region" description="Helical" evidence="5">
    <location>
        <begin position="268"/>
        <end position="291"/>
    </location>
</feature>
<keyword evidence="5" id="KW-1133">Transmembrane helix</keyword>
<evidence type="ECO:0000313" key="8">
    <source>
        <dbReference type="Proteomes" id="UP000515909"/>
    </source>
</evidence>
<dbReference type="InterPro" id="IPR003594">
    <property type="entry name" value="HATPase_dom"/>
</dbReference>
<evidence type="ECO:0000256" key="4">
    <source>
        <dbReference type="ARBA" id="ARBA00022777"/>
    </source>
</evidence>
<dbReference type="Pfam" id="PF06580">
    <property type="entry name" value="His_kinase"/>
    <property type="match status" value="1"/>
</dbReference>
<dbReference type="KEGG" id="cfem:HCR03_16200"/>
<evidence type="ECO:0000256" key="3">
    <source>
        <dbReference type="ARBA" id="ARBA00022679"/>
    </source>
</evidence>
<gene>
    <name evidence="7" type="ORF">HCR03_16200</name>
</gene>
<dbReference type="InterPro" id="IPR010559">
    <property type="entry name" value="Sig_transdc_His_kin_internal"/>
</dbReference>
<dbReference type="PANTHER" id="PTHR34220:SF7">
    <property type="entry name" value="SENSOR HISTIDINE KINASE YPDA"/>
    <property type="match status" value="1"/>
</dbReference>